<evidence type="ECO:0000256" key="3">
    <source>
        <dbReference type="ARBA" id="ARBA00013047"/>
    </source>
</evidence>
<proteinExistence type="inferred from homology"/>
<dbReference type="UniPathway" id="UPA00074">
    <property type="reaction ID" value="UER00129"/>
</dbReference>
<evidence type="ECO:0000256" key="8">
    <source>
        <dbReference type="ARBA" id="ARBA00032931"/>
    </source>
</evidence>
<dbReference type="Pfam" id="PF02769">
    <property type="entry name" value="AIRS_C"/>
    <property type="match status" value="1"/>
</dbReference>
<evidence type="ECO:0000256" key="7">
    <source>
        <dbReference type="ARBA" id="ARBA00031908"/>
    </source>
</evidence>
<name>A0A2H0UX44_9BACT</name>
<evidence type="ECO:0000259" key="10">
    <source>
        <dbReference type="Pfam" id="PF02769"/>
    </source>
</evidence>
<dbReference type="GO" id="GO:0004641">
    <property type="term" value="F:phosphoribosylformylglycinamidine cyclo-ligase activity"/>
    <property type="evidence" value="ECO:0007669"/>
    <property type="project" value="UniProtKB-EC"/>
</dbReference>
<evidence type="ECO:0000256" key="4">
    <source>
        <dbReference type="ARBA" id="ARBA00022598"/>
    </source>
</evidence>
<dbReference type="EMBL" id="PFAU01000010">
    <property type="protein sequence ID" value="PIR91398.1"/>
    <property type="molecule type" value="Genomic_DNA"/>
</dbReference>
<dbReference type="SUPFAM" id="SSF56042">
    <property type="entry name" value="PurM C-terminal domain-like"/>
    <property type="match status" value="1"/>
</dbReference>
<sequence>RLALGDKLTVGDAIFLVESSGIHANGLTLARTIASRLKKGYASHLSDGKTYGESLLAPTHIYAGLTRDYFKEGIDIHYMVNITGHGWRKLMRAKRDFSYIIEKVPEPQPVFKFIQEQSRNDDQEMYGNFNMGAGFAVFIPEKDVKLAQRIAKEKYGWQSGKAGYVDRGPRQVIIRPKNLTFRGETLKVR</sequence>
<dbReference type="InterPro" id="IPR036676">
    <property type="entry name" value="PurM-like_C_sf"/>
</dbReference>
<dbReference type="GO" id="GO:0005524">
    <property type="term" value="F:ATP binding"/>
    <property type="evidence" value="ECO:0007669"/>
    <property type="project" value="UniProtKB-KW"/>
</dbReference>
<dbReference type="AlphaFoldDB" id="A0A2H0UX44"/>
<accession>A0A2H0UX44</accession>
<dbReference type="Gene3D" id="3.90.650.10">
    <property type="entry name" value="PurM-like C-terminal domain"/>
    <property type="match status" value="1"/>
</dbReference>
<evidence type="ECO:0000313" key="12">
    <source>
        <dbReference type="Proteomes" id="UP000230882"/>
    </source>
</evidence>
<comment type="pathway">
    <text evidence="1">Purine metabolism; IMP biosynthesis via de novo pathway; 5-amino-1-(5-phospho-D-ribosyl)imidazole from N(2)-formyl-N(1)-(5-phospho-D-ribosyl)glycinamide: step 2/2.</text>
</comment>
<protein>
    <recommendedName>
        <fullName evidence="3">phosphoribosylformylglycinamidine cyclo-ligase</fullName>
        <ecNumber evidence="3">6.3.3.1</ecNumber>
    </recommendedName>
    <alternativeName>
        <fullName evidence="8">AIR synthase</fullName>
    </alternativeName>
    <alternativeName>
        <fullName evidence="7">Phosphoribosyl-aminoimidazole synthetase</fullName>
    </alternativeName>
</protein>
<gene>
    <name evidence="11" type="ORF">COU02_00425</name>
</gene>
<comment type="catalytic activity">
    <reaction evidence="9">
        <text>2-formamido-N(1)-(5-O-phospho-beta-D-ribosyl)acetamidine + ATP = 5-amino-1-(5-phospho-beta-D-ribosyl)imidazole + ADP + phosphate + H(+)</text>
        <dbReference type="Rhea" id="RHEA:23032"/>
        <dbReference type="ChEBI" id="CHEBI:15378"/>
        <dbReference type="ChEBI" id="CHEBI:30616"/>
        <dbReference type="ChEBI" id="CHEBI:43474"/>
        <dbReference type="ChEBI" id="CHEBI:137981"/>
        <dbReference type="ChEBI" id="CHEBI:147287"/>
        <dbReference type="ChEBI" id="CHEBI:456216"/>
        <dbReference type="EC" id="6.3.3.1"/>
    </reaction>
</comment>
<keyword evidence="4 11" id="KW-0436">Ligase</keyword>
<reference evidence="12" key="1">
    <citation type="submission" date="2017-09" db="EMBL/GenBank/DDBJ databases">
        <title>Depth-based differentiation of microbial function through sediment-hosted aquifers and enrichment of novel symbionts in the deep terrestrial subsurface.</title>
        <authorList>
            <person name="Probst A.J."/>
            <person name="Ladd B."/>
            <person name="Jarett J.K."/>
            <person name="Geller-Mcgrath D.E."/>
            <person name="Sieber C.M.K."/>
            <person name="Emerson J.B."/>
            <person name="Anantharaman K."/>
            <person name="Thomas B.C."/>
            <person name="Malmstrom R."/>
            <person name="Stieglmeier M."/>
            <person name="Klingl A."/>
            <person name="Woyke T."/>
            <person name="Ryan C.M."/>
            <person name="Banfield J.F."/>
        </authorList>
    </citation>
    <scope>NUCLEOTIDE SEQUENCE [LARGE SCALE GENOMIC DNA]</scope>
</reference>
<dbReference type="GO" id="GO:0004637">
    <property type="term" value="F:phosphoribosylamine-glycine ligase activity"/>
    <property type="evidence" value="ECO:0007669"/>
    <property type="project" value="TreeGrafter"/>
</dbReference>
<dbReference type="PANTHER" id="PTHR10520:SF12">
    <property type="entry name" value="TRIFUNCTIONAL PURINE BIOSYNTHETIC PROTEIN ADENOSINE-3"/>
    <property type="match status" value="1"/>
</dbReference>
<keyword evidence="6" id="KW-0067">ATP-binding</keyword>
<comment type="similarity">
    <text evidence="2">Belongs to the AIR synthase family.</text>
</comment>
<dbReference type="GO" id="GO:0046084">
    <property type="term" value="P:adenine biosynthetic process"/>
    <property type="evidence" value="ECO:0007669"/>
    <property type="project" value="TreeGrafter"/>
</dbReference>
<evidence type="ECO:0000313" key="11">
    <source>
        <dbReference type="EMBL" id="PIR91398.1"/>
    </source>
</evidence>
<dbReference type="GO" id="GO:0005829">
    <property type="term" value="C:cytosol"/>
    <property type="evidence" value="ECO:0007669"/>
    <property type="project" value="TreeGrafter"/>
</dbReference>
<feature type="domain" description="PurM-like C-terminal" evidence="10">
    <location>
        <begin position="10"/>
        <end position="170"/>
    </location>
</feature>
<dbReference type="GO" id="GO:0006189">
    <property type="term" value="P:'de novo' IMP biosynthetic process"/>
    <property type="evidence" value="ECO:0007669"/>
    <property type="project" value="UniProtKB-UniPathway"/>
</dbReference>
<dbReference type="PANTHER" id="PTHR10520">
    <property type="entry name" value="TRIFUNCTIONAL PURINE BIOSYNTHETIC PROTEIN ADENOSINE-3-RELATED"/>
    <property type="match status" value="1"/>
</dbReference>
<dbReference type="EC" id="6.3.3.1" evidence="3"/>
<evidence type="ECO:0000256" key="6">
    <source>
        <dbReference type="ARBA" id="ARBA00022840"/>
    </source>
</evidence>
<evidence type="ECO:0000256" key="9">
    <source>
        <dbReference type="ARBA" id="ARBA00049057"/>
    </source>
</evidence>
<dbReference type="InterPro" id="IPR004733">
    <property type="entry name" value="PurM_cligase"/>
</dbReference>
<evidence type="ECO:0000256" key="5">
    <source>
        <dbReference type="ARBA" id="ARBA00022741"/>
    </source>
</evidence>
<dbReference type="InterPro" id="IPR010918">
    <property type="entry name" value="PurM-like_C_dom"/>
</dbReference>
<evidence type="ECO:0000256" key="1">
    <source>
        <dbReference type="ARBA" id="ARBA00004686"/>
    </source>
</evidence>
<feature type="non-terminal residue" evidence="11">
    <location>
        <position position="1"/>
    </location>
</feature>
<keyword evidence="5" id="KW-0547">Nucleotide-binding</keyword>
<organism evidence="11 12">
    <name type="scientific">bacterium (Candidatus Gribaldobacteria) CG10_big_fil_rev_8_21_14_0_10_37_46</name>
    <dbReference type="NCBI Taxonomy" id="2014276"/>
    <lineage>
        <taxon>Bacteria</taxon>
        <taxon>Candidatus Gribaldobacteria</taxon>
    </lineage>
</organism>
<comment type="caution">
    <text evidence="11">The sequence shown here is derived from an EMBL/GenBank/DDBJ whole genome shotgun (WGS) entry which is preliminary data.</text>
</comment>
<evidence type="ECO:0000256" key="2">
    <source>
        <dbReference type="ARBA" id="ARBA00010280"/>
    </source>
</evidence>
<dbReference type="Proteomes" id="UP000230882">
    <property type="component" value="Unassembled WGS sequence"/>
</dbReference>